<protein>
    <submittedName>
        <fullName evidence="2">Uncharacterized protein</fullName>
    </submittedName>
</protein>
<dbReference type="AlphaFoldDB" id="A0A2V5JMQ5"/>
<name>A0A2V5JMQ5_9MICC</name>
<feature type="compositionally biased region" description="Polar residues" evidence="1">
    <location>
        <begin position="1"/>
        <end position="17"/>
    </location>
</feature>
<accession>A0A2V5JMQ5</accession>
<proteinExistence type="predicted"/>
<sequence length="84" mass="8915">MNSTLNHQNRARLSTNDEVGGEELMEIHDALGGSYVTTSEPRIGLPGSYVTTATPRVILPGSYVTTDAPRPGHPGSYVSSLQST</sequence>
<evidence type="ECO:0000256" key="1">
    <source>
        <dbReference type="SAM" id="MobiDB-lite"/>
    </source>
</evidence>
<dbReference type="Proteomes" id="UP000247980">
    <property type="component" value="Unassembled WGS sequence"/>
</dbReference>
<gene>
    <name evidence="2" type="ORF">CVS30_05755</name>
</gene>
<evidence type="ECO:0000313" key="2">
    <source>
        <dbReference type="EMBL" id="PYI39456.1"/>
    </source>
</evidence>
<comment type="caution">
    <text evidence="2">The sequence shown here is derived from an EMBL/GenBank/DDBJ whole genome shotgun (WGS) entry which is preliminary data.</text>
</comment>
<dbReference type="EMBL" id="QJVC01000003">
    <property type="protein sequence ID" value="PYI39456.1"/>
    <property type="molecule type" value="Genomic_DNA"/>
</dbReference>
<evidence type="ECO:0000313" key="3">
    <source>
        <dbReference type="Proteomes" id="UP000247980"/>
    </source>
</evidence>
<dbReference type="RefSeq" id="WP_110484360.1">
    <property type="nucleotide sequence ID" value="NZ_QJVC01000003.1"/>
</dbReference>
<organism evidence="2 3">
    <name type="scientific">Arthrobacter psychrolactophilus</name>
    <dbReference type="NCBI Taxonomy" id="92442"/>
    <lineage>
        <taxon>Bacteria</taxon>
        <taxon>Bacillati</taxon>
        <taxon>Actinomycetota</taxon>
        <taxon>Actinomycetes</taxon>
        <taxon>Micrococcales</taxon>
        <taxon>Micrococcaceae</taxon>
        <taxon>Arthrobacter</taxon>
    </lineage>
</organism>
<reference evidence="2 3" key="1">
    <citation type="submission" date="2018-05" db="EMBL/GenBank/DDBJ databases">
        <title>Genetic diversity of glacier-inhabiting Cryobacterium bacteria in China and description of Cryobacterium mengkeensis sp. nov. and Arthrobacter glacialis sp. nov.</title>
        <authorList>
            <person name="Liu Q."/>
            <person name="Xin Y.-H."/>
        </authorList>
    </citation>
    <scope>NUCLEOTIDE SEQUENCE [LARGE SCALE GENOMIC DNA]</scope>
    <source>
        <strain evidence="2 3">B7</strain>
    </source>
</reference>
<keyword evidence="3" id="KW-1185">Reference proteome</keyword>
<feature type="region of interest" description="Disordered" evidence="1">
    <location>
        <begin position="62"/>
        <end position="84"/>
    </location>
</feature>
<feature type="region of interest" description="Disordered" evidence="1">
    <location>
        <begin position="1"/>
        <end position="20"/>
    </location>
</feature>